<evidence type="ECO:0000256" key="2">
    <source>
        <dbReference type="ARBA" id="ARBA00004202"/>
    </source>
</evidence>
<evidence type="ECO:0000256" key="4">
    <source>
        <dbReference type="ARBA" id="ARBA00022448"/>
    </source>
</evidence>
<dbReference type="EC" id="1.6.5.3" evidence="9"/>
<comment type="subcellular location">
    <subcellularLocation>
        <location evidence="2">Cell membrane</location>
        <topology evidence="2">Peripheral membrane protein</topology>
    </subcellularLocation>
</comment>
<evidence type="ECO:0000256" key="5">
    <source>
        <dbReference type="ARBA" id="ARBA00022967"/>
    </source>
</evidence>
<dbReference type="AlphaFoldDB" id="A0A3S3QXE9"/>
<keyword evidence="9" id="KW-0560">Oxidoreductase</keyword>
<evidence type="ECO:0000313" key="10">
    <source>
        <dbReference type="Proteomes" id="UP000287853"/>
    </source>
</evidence>
<dbReference type="Pfam" id="PF00346">
    <property type="entry name" value="Complex1_49kDa"/>
    <property type="match status" value="1"/>
</dbReference>
<evidence type="ECO:0000259" key="8">
    <source>
        <dbReference type="Pfam" id="PF00346"/>
    </source>
</evidence>
<comment type="function">
    <text evidence="1">NDH-1 shuttles electrons from NADH, via FMN and iron-sulfur (Fe-S) centers, to quinones in the respiratory chain. The immediate electron acceptor for the enzyme in this species is believed to be ubiquinone. Couples the redox reaction to proton translocation (for every two electrons transferred, four hydrogen ions are translocated across the cytoplasmic membrane), and thus conserves the redox energy in a proton gradient.</text>
</comment>
<evidence type="ECO:0000256" key="3">
    <source>
        <dbReference type="ARBA" id="ARBA00005769"/>
    </source>
</evidence>
<gene>
    <name evidence="9" type="ORF">H206_01294</name>
</gene>
<evidence type="ECO:0000256" key="6">
    <source>
        <dbReference type="ARBA" id="ARBA00023027"/>
    </source>
</evidence>
<dbReference type="PANTHER" id="PTHR11993:SF10">
    <property type="entry name" value="NADH DEHYDROGENASE [UBIQUINONE] IRON-SULFUR PROTEIN 2, MITOCHONDRIAL"/>
    <property type="match status" value="1"/>
</dbReference>
<dbReference type="InterPro" id="IPR029014">
    <property type="entry name" value="NiFe-Hase_large"/>
</dbReference>
<evidence type="ECO:0000256" key="1">
    <source>
        <dbReference type="ARBA" id="ARBA00002378"/>
    </source>
</evidence>
<accession>A0A3S3QXE9</accession>
<dbReference type="NCBIfam" id="NF004739">
    <property type="entry name" value="PRK06075.1"/>
    <property type="match status" value="1"/>
</dbReference>
<protein>
    <submittedName>
        <fullName evidence="9">NADH-quinone oxidoreductase subunit D</fullName>
        <ecNumber evidence="9">1.6.5.3</ecNumber>
    </submittedName>
</protein>
<reference evidence="9 10" key="1">
    <citation type="submission" date="2017-01" db="EMBL/GenBank/DDBJ databases">
        <title>The cable genome- insights into the physiology and evolution of filamentous bacteria capable of sulfide oxidation via long distance electron transfer.</title>
        <authorList>
            <person name="Schreiber L."/>
            <person name="Bjerg J.T."/>
            <person name="Boggild A."/>
            <person name="Van De Vossenberg J."/>
            <person name="Meysman F."/>
            <person name="Nielsen L.P."/>
            <person name="Schramm A."/>
            <person name="Kjeldsen K.U."/>
        </authorList>
    </citation>
    <scope>NUCLEOTIDE SEQUENCE [LARGE SCALE GENOMIC DNA]</scope>
    <source>
        <strain evidence="9">MCF</strain>
    </source>
</reference>
<comment type="similarity">
    <text evidence="3 7">Belongs to the complex I 49 kDa subunit family.</text>
</comment>
<proteinExistence type="inferred from homology"/>
<keyword evidence="5 7" id="KW-1278">Translocase</keyword>
<evidence type="ECO:0000256" key="7">
    <source>
        <dbReference type="RuleBase" id="RU003685"/>
    </source>
</evidence>
<dbReference type="Gene3D" id="1.10.645.10">
    <property type="entry name" value="Cytochrome-c3 Hydrogenase, chain B"/>
    <property type="match status" value="1"/>
</dbReference>
<keyword evidence="10" id="KW-1185">Reference proteome</keyword>
<keyword evidence="6 7" id="KW-0520">NAD</keyword>
<dbReference type="Proteomes" id="UP000287853">
    <property type="component" value="Unassembled WGS sequence"/>
</dbReference>
<feature type="domain" description="NADH-quinone oxidoreductase subunit D" evidence="8">
    <location>
        <begin position="146"/>
        <end position="314"/>
    </location>
</feature>
<dbReference type="GO" id="GO:0016651">
    <property type="term" value="F:oxidoreductase activity, acting on NAD(P)H"/>
    <property type="evidence" value="ECO:0007669"/>
    <property type="project" value="InterPro"/>
</dbReference>
<dbReference type="PROSITE" id="PS00535">
    <property type="entry name" value="COMPLEX1_49K"/>
    <property type="match status" value="1"/>
</dbReference>
<dbReference type="GO" id="GO:0005886">
    <property type="term" value="C:plasma membrane"/>
    <property type="evidence" value="ECO:0007669"/>
    <property type="project" value="UniProtKB-SubCell"/>
</dbReference>
<comment type="caution">
    <text evidence="9">The sequence shown here is derived from an EMBL/GenBank/DDBJ whole genome shotgun (WGS) entry which is preliminary data.</text>
</comment>
<dbReference type="PANTHER" id="PTHR11993">
    <property type="entry name" value="NADH-UBIQUINONE OXIDOREDUCTASE 49 KDA SUBUNIT"/>
    <property type="match status" value="1"/>
</dbReference>
<dbReference type="InterPro" id="IPR001135">
    <property type="entry name" value="NADH_Q_OxRdtase_suD"/>
</dbReference>
<dbReference type="InterPro" id="IPR014029">
    <property type="entry name" value="NADH_UbQ_OxRdtase_49kDa_CS"/>
</dbReference>
<dbReference type="SUPFAM" id="SSF56762">
    <property type="entry name" value="HydB/Nqo4-like"/>
    <property type="match status" value="1"/>
</dbReference>
<sequence length="349" mass="39600">MTTQSAEKYRLDGNTLPEGFRLPKSDSEDADEFFLNIGPQHPSTHGVLRIVARLSGETIVEAVPHLGYIHRGIEKMAENQTYIQNIHLTDRLDYLSAFFNNLCFCMAVEQAMDIGLPERGEYLRVMVCELQRIQSHLLWWGVMGMDLGGFTPFLYGFREREMITDIFEEMCGARLTMNFFRPGGSSFDAPDTFVPRIKKFIKIMYKALDEYNTLLSGNIIFQERTRGVGILSREDVLAYGCSGAVLRASNVSYDVRKNDAYSIYDQFDFDIPTSTEGDSLARYQIKMEEIVQSLRILEQAVEKFPEGPYRSQPKAVYKLPKGSYYSQVETPRGILGTYIVSDGGPKPTG</sequence>
<keyword evidence="4 7" id="KW-0813">Transport</keyword>
<dbReference type="GO" id="GO:0048038">
    <property type="term" value="F:quinone binding"/>
    <property type="evidence" value="ECO:0007669"/>
    <property type="project" value="InterPro"/>
</dbReference>
<dbReference type="EMBL" id="MTKO01000087">
    <property type="protein sequence ID" value="RWX44862.1"/>
    <property type="molecule type" value="Genomic_DNA"/>
</dbReference>
<name>A0A3S3QXE9_9BACT</name>
<evidence type="ECO:0000313" key="9">
    <source>
        <dbReference type="EMBL" id="RWX44862.1"/>
    </source>
</evidence>
<dbReference type="GO" id="GO:0051287">
    <property type="term" value="F:NAD binding"/>
    <property type="evidence" value="ECO:0007669"/>
    <property type="project" value="InterPro"/>
</dbReference>
<dbReference type="InterPro" id="IPR022885">
    <property type="entry name" value="NDH1_su_D/H"/>
</dbReference>
<organism evidence="9 10">
    <name type="scientific">Candidatus Electrothrix aarhusensis</name>
    <dbReference type="NCBI Taxonomy" id="1859131"/>
    <lineage>
        <taxon>Bacteria</taxon>
        <taxon>Pseudomonadati</taxon>
        <taxon>Thermodesulfobacteriota</taxon>
        <taxon>Desulfobulbia</taxon>
        <taxon>Desulfobulbales</taxon>
        <taxon>Desulfobulbaceae</taxon>
        <taxon>Candidatus Electrothrix</taxon>
    </lineage>
</organism>